<evidence type="ECO:0000313" key="2">
    <source>
        <dbReference type="EMBL" id="QNA46045.1"/>
    </source>
</evidence>
<gene>
    <name evidence="2" type="ORF">H4075_07640</name>
</gene>
<protein>
    <submittedName>
        <fullName evidence="2">Uncharacterized protein</fullName>
    </submittedName>
</protein>
<dbReference type="AlphaFoldDB" id="A0A7G5XKP2"/>
<keyword evidence="3" id="KW-1185">Reference proteome</keyword>
<organism evidence="2 3">
    <name type="scientific">Lacibacter sediminis</name>
    <dbReference type="NCBI Taxonomy" id="2760713"/>
    <lineage>
        <taxon>Bacteria</taxon>
        <taxon>Pseudomonadati</taxon>
        <taxon>Bacteroidota</taxon>
        <taxon>Chitinophagia</taxon>
        <taxon>Chitinophagales</taxon>
        <taxon>Chitinophagaceae</taxon>
        <taxon>Lacibacter</taxon>
    </lineage>
</organism>
<dbReference type="Proteomes" id="UP000515344">
    <property type="component" value="Chromosome"/>
</dbReference>
<dbReference type="EMBL" id="CP060007">
    <property type="protein sequence ID" value="QNA46045.1"/>
    <property type="molecule type" value="Genomic_DNA"/>
</dbReference>
<feature type="region of interest" description="Disordered" evidence="1">
    <location>
        <begin position="34"/>
        <end position="54"/>
    </location>
</feature>
<proteinExistence type="predicted"/>
<evidence type="ECO:0000256" key="1">
    <source>
        <dbReference type="SAM" id="MobiDB-lite"/>
    </source>
</evidence>
<sequence>MPIKIVSKEKLAQEAFAGAKSISKEDIEDLMATYNRHTGKKRKGSTKIEPHDKTKDTRSAWYSLGEIIQFLRENYVDLSPGADLKAYGIRIYFGMHDASHRYQPEPRTKPASDYHQMDTPILVLTKKNGTVDEDQLHEDAAITMAPLFDPEEGLDNARLCPPECNGGM</sequence>
<accession>A0A7G5XKP2</accession>
<name>A0A7G5XKP2_9BACT</name>
<reference evidence="3" key="1">
    <citation type="submission" date="2020-08" db="EMBL/GenBank/DDBJ databases">
        <title>Lacibacter sp. S13-6-6 genome sequencing.</title>
        <authorList>
            <person name="Jin L."/>
        </authorList>
    </citation>
    <scope>NUCLEOTIDE SEQUENCE [LARGE SCALE GENOMIC DNA]</scope>
    <source>
        <strain evidence="3">S13-6-6</strain>
    </source>
</reference>
<dbReference type="KEGG" id="lacs:H4075_07640"/>
<evidence type="ECO:0000313" key="3">
    <source>
        <dbReference type="Proteomes" id="UP000515344"/>
    </source>
</evidence>
<dbReference type="RefSeq" id="WP_182805626.1">
    <property type="nucleotide sequence ID" value="NZ_CP060007.1"/>
</dbReference>